<feature type="transmembrane region" description="Helical" evidence="12">
    <location>
        <begin position="219"/>
        <end position="241"/>
    </location>
</feature>
<evidence type="ECO:0000256" key="6">
    <source>
        <dbReference type="ARBA" id="ARBA00022692"/>
    </source>
</evidence>
<feature type="transmembrane region" description="Helical" evidence="12">
    <location>
        <begin position="50"/>
        <end position="69"/>
    </location>
</feature>
<dbReference type="InterPro" id="IPR018422">
    <property type="entry name" value="Cation/H_exchanger_CPA1"/>
</dbReference>
<feature type="transmembrane region" description="Helical" evidence="12">
    <location>
        <begin position="143"/>
        <end position="165"/>
    </location>
</feature>
<dbReference type="PANTHER" id="PTHR10110:SF86">
    <property type="entry name" value="SODIUM_HYDROGEN EXCHANGER 7"/>
    <property type="match status" value="1"/>
</dbReference>
<feature type="transmembrane region" description="Helical" evidence="12">
    <location>
        <begin position="292"/>
        <end position="316"/>
    </location>
</feature>
<feature type="transmembrane region" description="Helical" evidence="12">
    <location>
        <begin position="686"/>
        <end position="706"/>
    </location>
</feature>
<evidence type="ECO:0000313" key="15">
    <source>
        <dbReference type="RefSeq" id="XP_031420174.2"/>
    </source>
</evidence>
<keyword evidence="14" id="KW-1185">Reference proteome</keyword>
<protein>
    <submittedName>
        <fullName evidence="15">Sodium/hydrogen exchanger 10-like</fullName>
    </submittedName>
</protein>
<gene>
    <name evidence="15" type="primary">LOC105911274</name>
</gene>
<dbReference type="FunFam" id="1.20.120.350:FF:000050">
    <property type="entry name" value="Solute carrier family 9 member C1"/>
    <property type="match status" value="1"/>
</dbReference>
<dbReference type="OrthoDB" id="441412at2759"/>
<dbReference type="PANTHER" id="PTHR10110">
    <property type="entry name" value="SODIUM/HYDROGEN EXCHANGER"/>
    <property type="match status" value="1"/>
</dbReference>
<feature type="transmembrane region" description="Helical" evidence="12">
    <location>
        <begin position="261"/>
        <end position="280"/>
    </location>
</feature>
<dbReference type="PROSITE" id="PS51257">
    <property type="entry name" value="PROKAR_LIPOPROTEIN"/>
    <property type="match status" value="1"/>
</dbReference>
<sequence>MDNIARNSSGDTGWGILYQHQQPGIILTIFGACLFGAIVRTLLKSLMLPYTVIMAVCGTVMGLLSFHYPKVDAYTNEIANINPQLLIHTFMPVLIFSCAFEIENHVFWKFLPQVLLLAIPGFLINTSLIALLVVKVFSYNWDWYTGMMFGAIVSTTDPFMSSALLRSLGTAKALPLLIEGESLFSDGASYIVFDAFKDFATDLKPFDASQFAVKMILQIVGSPLLGIIMAKCVMFWLSYIFNDGLIEITITLATAYITFYIAQWMGMSGVIAVLMVGLLLDIVNFSPEVEVFLIRFWEMLTYLANTLIFFIVGIVISRAFQHLTLNDFFNIIVLYFAVYIIRLIAIVVLSPLLVRIGYGFKWQWASVCVWGGTKGAFCLSLTLMAFQEEGLEKALVRDKVLLLSSGVVVLTLLINATSLSKFLNLLGLCDVSQAKRMAMYSAVQRVTESSLNTLSMLKIDRFLADANWEIAEQTVHVQDPYKTSDEEVSIEDYCPTARVTTCPDCDNAIPYVPSHREREDMMEEARMRVLKAQKTSYWKQYSSGMLNRQAARTLINTAENMSDLKGKFITVQDVKKYWDLKGFFVILLRKLEDWLYNVKVDKLKPPRNLWLKRSYQVVFSQPFEYFMYVVILLNIFPIALEFTPEVGRELELKVLNYIFCVVYVVEAVLKALAMRRAYFFNHWNQFDFFIIVMSAVDIFIESHFGLAEINIQMIKIVRVFKMFRLTRALRLVKIMIPKLIKATNRQISKQLSFGYDIGKGYVIGVEDISKIIDHISDDKSISAELKSILEKNRQEGVRALGFLQRDHPEIAISVKTRQAIRAVLNSERDAIHSLMSGGLLDDIEASKLQKMIEIKMKQLTKFPPTISAPTAEELLQSLPWLSKDASKIHFFKRVAQLLFFDYGDTIIRENDPPSGIHLIVSGMVKIKGQSPNLGSKKPKEKNSQTDYRSCGTILGELNCLTQQPMEVTVTSETATQTCLIPIDSLLEAFDVFPEFPSLEYKMWHSLAVKISTVTIMEHIIYQGWTYRTICNHLAKAYVVDLEVNHKLNIYDGTMEDVVVVYGSCDDIQSLSSYNAPSLISQSTHQIVGTANMTKLLIVPTAYTEAKDDSNEAKESITELQKLDSLPCLRHAVQRRHSRTTGSGMLKTVLSDESVMGRSKESLKVVEQSAPSTVRMGL</sequence>
<keyword evidence="11" id="KW-0739">Sodium transport</keyword>
<feature type="transmembrane region" description="Helical" evidence="12">
    <location>
        <begin position="654"/>
        <end position="674"/>
    </location>
</feature>
<accession>A0A6P8F5G0</accession>
<dbReference type="GO" id="GO:0005886">
    <property type="term" value="C:plasma membrane"/>
    <property type="evidence" value="ECO:0007669"/>
    <property type="project" value="UniProtKB-SubCell"/>
</dbReference>
<evidence type="ECO:0000256" key="11">
    <source>
        <dbReference type="ARBA" id="ARBA00023201"/>
    </source>
</evidence>
<keyword evidence="6 12" id="KW-0812">Transmembrane</keyword>
<evidence type="ECO:0000256" key="10">
    <source>
        <dbReference type="ARBA" id="ARBA00023136"/>
    </source>
</evidence>
<feature type="transmembrane region" description="Helical" evidence="12">
    <location>
        <begin position="406"/>
        <end position="429"/>
    </location>
</feature>
<feature type="domain" description="Cyclic nucleotide-binding" evidence="13">
    <location>
        <begin position="900"/>
        <end position="976"/>
    </location>
</feature>
<dbReference type="RefSeq" id="XP_031420174.2">
    <property type="nucleotide sequence ID" value="XM_031564314.2"/>
</dbReference>
<feature type="transmembrane region" description="Helical" evidence="12">
    <location>
        <begin position="328"/>
        <end position="352"/>
    </location>
</feature>
<comment type="subcellular location">
    <subcellularLocation>
        <location evidence="1">Cell membrane</location>
        <topology evidence="1">Multi-pass membrane protein</topology>
    </subcellularLocation>
</comment>
<dbReference type="InterPro" id="IPR005821">
    <property type="entry name" value="Ion_trans_dom"/>
</dbReference>
<dbReference type="Pfam" id="PF00027">
    <property type="entry name" value="cNMP_binding"/>
    <property type="match status" value="1"/>
</dbReference>
<proteinExistence type="inferred from homology"/>
<dbReference type="Pfam" id="PF00999">
    <property type="entry name" value="Na_H_Exchanger"/>
    <property type="match status" value="1"/>
</dbReference>
<feature type="transmembrane region" description="Helical" evidence="12">
    <location>
        <begin position="114"/>
        <end position="137"/>
    </location>
</feature>
<keyword evidence="7 12" id="KW-1133">Transmembrane helix</keyword>
<dbReference type="AlphaFoldDB" id="A0A6P8F5G0"/>
<evidence type="ECO:0000256" key="4">
    <source>
        <dbReference type="ARBA" id="ARBA00022449"/>
    </source>
</evidence>
<evidence type="ECO:0000256" key="12">
    <source>
        <dbReference type="SAM" id="Phobius"/>
    </source>
</evidence>
<feature type="transmembrane region" description="Helical" evidence="12">
    <location>
        <begin position="81"/>
        <end position="102"/>
    </location>
</feature>
<evidence type="ECO:0000313" key="14">
    <source>
        <dbReference type="Proteomes" id="UP000515152"/>
    </source>
</evidence>
<evidence type="ECO:0000256" key="3">
    <source>
        <dbReference type="ARBA" id="ARBA00022448"/>
    </source>
</evidence>
<dbReference type="InterPro" id="IPR006153">
    <property type="entry name" value="Cation/H_exchanger_TM"/>
</dbReference>
<dbReference type="GO" id="GO:0051453">
    <property type="term" value="P:regulation of intracellular pH"/>
    <property type="evidence" value="ECO:0007669"/>
    <property type="project" value="TreeGrafter"/>
</dbReference>
<dbReference type="GeneID" id="105911274"/>
<dbReference type="Proteomes" id="UP000515152">
    <property type="component" value="Chromosome 3"/>
</dbReference>
<evidence type="ECO:0000259" key="13">
    <source>
        <dbReference type="PROSITE" id="PS50042"/>
    </source>
</evidence>
<dbReference type="InterPro" id="IPR000595">
    <property type="entry name" value="cNMP-bd_dom"/>
</dbReference>
<comment type="similarity">
    <text evidence="2">Belongs to the monovalent cation:proton antiporter 1 (CPA1) transporter (TC 2.A.36) family.</text>
</comment>
<dbReference type="GO" id="GO:0015385">
    <property type="term" value="F:sodium:proton antiporter activity"/>
    <property type="evidence" value="ECO:0007669"/>
    <property type="project" value="InterPro"/>
</dbReference>
<dbReference type="PROSITE" id="PS50042">
    <property type="entry name" value="CNMP_BINDING_3"/>
    <property type="match status" value="1"/>
</dbReference>
<feature type="transmembrane region" description="Helical" evidence="12">
    <location>
        <begin position="625"/>
        <end position="642"/>
    </location>
</feature>
<feature type="transmembrane region" description="Helical" evidence="12">
    <location>
        <begin position="364"/>
        <end position="386"/>
    </location>
</feature>
<keyword evidence="9" id="KW-0406">Ion transport</keyword>
<evidence type="ECO:0000256" key="9">
    <source>
        <dbReference type="ARBA" id="ARBA00023065"/>
    </source>
</evidence>
<feature type="transmembrane region" description="Helical" evidence="12">
    <location>
        <begin position="24"/>
        <end position="43"/>
    </location>
</feature>
<keyword evidence="3" id="KW-0813">Transport</keyword>
<keyword evidence="8" id="KW-0915">Sodium</keyword>
<dbReference type="GO" id="GO:0015386">
    <property type="term" value="F:potassium:proton antiporter activity"/>
    <property type="evidence" value="ECO:0007669"/>
    <property type="project" value="TreeGrafter"/>
</dbReference>
<evidence type="ECO:0000256" key="7">
    <source>
        <dbReference type="ARBA" id="ARBA00022989"/>
    </source>
</evidence>
<organism evidence="14 15">
    <name type="scientific">Clupea harengus</name>
    <name type="common">Atlantic herring</name>
    <dbReference type="NCBI Taxonomy" id="7950"/>
    <lineage>
        <taxon>Eukaryota</taxon>
        <taxon>Metazoa</taxon>
        <taxon>Chordata</taxon>
        <taxon>Craniata</taxon>
        <taxon>Vertebrata</taxon>
        <taxon>Euteleostomi</taxon>
        <taxon>Actinopterygii</taxon>
        <taxon>Neopterygii</taxon>
        <taxon>Teleostei</taxon>
        <taxon>Clupei</taxon>
        <taxon>Clupeiformes</taxon>
        <taxon>Clupeoidei</taxon>
        <taxon>Clupeidae</taxon>
        <taxon>Clupea</taxon>
    </lineage>
</organism>
<evidence type="ECO:0000256" key="8">
    <source>
        <dbReference type="ARBA" id="ARBA00023053"/>
    </source>
</evidence>
<dbReference type="KEGG" id="char:105911274"/>
<dbReference type="CDD" id="cd00038">
    <property type="entry name" value="CAP_ED"/>
    <property type="match status" value="1"/>
</dbReference>
<evidence type="ECO:0000256" key="5">
    <source>
        <dbReference type="ARBA" id="ARBA00022475"/>
    </source>
</evidence>
<dbReference type="Pfam" id="PF00520">
    <property type="entry name" value="Ion_trans"/>
    <property type="match status" value="1"/>
</dbReference>
<evidence type="ECO:0000256" key="2">
    <source>
        <dbReference type="ARBA" id="ARBA00007367"/>
    </source>
</evidence>
<keyword evidence="10 12" id="KW-0472">Membrane</keyword>
<dbReference type="GO" id="GO:0098719">
    <property type="term" value="P:sodium ion import across plasma membrane"/>
    <property type="evidence" value="ECO:0007669"/>
    <property type="project" value="TreeGrafter"/>
</dbReference>
<evidence type="ECO:0000256" key="1">
    <source>
        <dbReference type="ARBA" id="ARBA00004651"/>
    </source>
</evidence>
<keyword evidence="4" id="KW-0050">Antiport</keyword>
<keyword evidence="5" id="KW-1003">Cell membrane</keyword>
<dbReference type="GO" id="GO:0005216">
    <property type="term" value="F:monoatomic ion channel activity"/>
    <property type="evidence" value="ECO:0007669"/>
    <property type="project" value="InterPro"/>
</dbReference>
<reference evidence="15" key="1">
    <citation type="submission" date="2025-08" db="UniProtKB">
        <authorList>
            <consortium name="RefSeq"/>
        </authorList>
    </citation>
    <scope>IDENTIFICATION</scope>
</reference>
<name>A0A6P8F5G0_CLUHA</name>